<comment type="caution">
    <text evidence="3">The sequence shown here is derived from an EMBL/GenBank/DDBJ whole genome shotgun (WGS) entry which is preliminary data.</text>
</comment>
<dbReference type="PROSITE" id="PS51257">
    <property type="entry name" value="PROKAR_LIPOPROTEIN"/>
    <property type="match status" value="1"/>
</dbReference>
<evidence type="ECO:0000313" key="4">
    <source>
        <dbReference type="Proteomes" id="UP000252419"/>
    </source>
</evidence>
<dbReference type="Proteomes" id="UP000252419">
    <property type="component" value="Unassembled WGS sequence"/>
</dbReference>
<evidence type="ECO:0000256" key="2">
    <source>
        <dbReference type="SAM" id="SignalP"/>
    </source>
</evidence>
<dbReference type="EMBL" id="JPWA01000001">
    <property type="protein sequence ID" value="RCK07573.1"/>
    <property type="molecule type" value="Genomic_DNA"/>
</dbReference>
<gene>
    <name evidence="3" type="ORF">TH5_00360</name>
</gene>
<sequence length="120" mass="13133">MKKQFVLPSYIACLTLAACKGLCVAFFIGTQKKENNMSTLENETSVTSLKMALQRAIRNSSDAINRIAAALADCEGEPVLDIKLAESSLRSALEDLAQAKMKIELLRENRADNFNRSPGP</sequence>
<dbReference type="RefSeq" id="WP_147249989.1">
    <property type="nucleotide sequence ID" value="NZ_JPWA01000001.1"/>
</dbReference>
<accession>A0A367UIU8</accession>
<keyword evidence="4" id="KW-1185">Reference proteome</keyword>
<protein>
    <submittedName>
        <fullName evidence="3">Uncharacterized protein</fullName>
    </submittedName>
</protein>
<keyword evidence="1" id="KW-0175">Coiled coil</keyword>
<evidence type="ECO:0000256" key="1">
    <source>
        <dbReference type="SAM" id="Coils"/>
    </source>
</evidence>
<feature type="signal peptide" evidence="2">
    <location>
        <begin position="1"/>
        <end position="25"/>
    </location>
</feature>
<reference evidence="3 4" key="1">
    <citation type="submission" date="2014-07" db="EMBL/GenBank/DDBJ databases">
        <title>Draft genome sequence of Thalassospira xianhensis P-4 (MCCC 1A02616).</title>
        <authorList>
            <person name="Lai Q."/>
            <person name="Shao Z."/>
        </authorList>
    </citation>
    <scope>NUCLEOTIDE SEQUENCE [LARGE SCALE GENOMIC DNA]</scope>
    <source>
        <strain evidence="3 4">MCCC 1A02616</strain>
    </source>
</reference>
<proteinExistence type="predicted"/>
<name>A0A367UIU8_9PROT</name>
<feature type="chain" id="PRO_5016768477" evidence="2">
    <location>
        <begin position="26"/>
        <end position="120"/>
    </location>
</feature>
<evidence type="ECO:0000313" key="3">
    <source>
        <dbReference type="EMBL" id="RCK07573.1"/>
    </source>
</evidence>
<keyword evidence="2" id="KW-0732">Signal</keyword>
<dbReference type="AlphaFoldDB" id="A0A367UIU8"/>
<organism evidence="3 4">
    <name type="scientific">Thalassospira xianhensis MCCC 1A02616</name>
    <dbReference type="NCBI Taxonomy" id="1177929"/>
    <lineage>
        <taxon>Bacteria</taxon>
        <taxon>Pseudomonadati</taxon>
        <taxon>Pseudomonadota</taxon>
        <taxon>Alphaproteobacteria</taxon>
        <taxon>Rhodospirillales</taxon>
        <taxon>Thalassospiraceae</taxon>
        <taxon>Thalassospira</taxon>
    </lineage>
</organism>
<feature type="coiled-coil region" evidence="1">
    <location>
        <begin position="82"/>
        <end position="109"/>
    </location>
</feature>